<gene>
    <name evidence="2" type="ORF">AJ80_04703</name>
</gene>
<proteinExistence type="predicted"/>
<evidence type="ECO:0000256" key="1">
    <source>
        <dbReference type="SAM" id="MobiDB-lite"/>
    </source>
</evidence>
<reference evidence="2 3" key="1">
    <citation type="submission" date="2017-10" db="EMBL/GenBank/DDBJ databases">
        <title>Comparative genomics in systemic dimorphic fungi from Ajellomycetaceae.</title>
        <authorList>
            <person name="Munoz J.F."/>
            <person name="Mcewen J.G."/>
            <person name="Clay O.K."/>
            <person name="Cuomo C.A."/>
        </authorList>
    </citation>
    <scope>NUCLEOTIDE SEQUENCE [LARGE SCALE GENOMIC DNA]</scope>
    <source>
        <strain evidence="2 3">UAMH7299</strain>
    </source>
</reference>
<evidence type="ECO:0000313" key="2">
    <source>
        <dbReference type="EMBL" id="PGH17695.1"/>
    </source>
</evidence>
<feature type="compositionally biased region" description="Basic and acidic residues" evidence="1">
    <location>
        <begin position="93"/>
        <end position="112"/>
    </location>
</feature>
<dbReference type="OrthoDB" id="4525213at2759"/>
<feature type="compositionally biased region" description="Polar residues" evidence="1">
    <location>
        <begin position="175"/>
        <end position="184"/>
    </location>
</feature>
<dbReference type="Proteomes" id="UP000224634">
    <property type="component" value="Unassembled WGS sequence"/>
</dbReference>
<dbReference type="EMBL" id="PDNA01000062">
    <property type="protein sequence ID" value="PGH17695.1"/>
    <property type="molecule type" value="Genomic_DNA"/>
</dbReference>
<sequence>MAHRQGIKKTASSLVVEFTTKEHANRAIREGLVLGACHHNCELYYKSYKLKRCYKCQSYGHIRIQFSVRREVHAVQRTAHNLEQQMQVARKGAWENRSHEEKPTTVLSHDDATLAPKRAMTIPTLHSGRDRRQRQKPIPETGTLCSSRPRIAPSNNSQSQQATIFSALTPDDSDAFTSTDSQAPSPAPSRKERGERAYGRLVGT</sequence>
<keyword evidence="3" id="KW-1185">Reference proteome</keyword>
<feature type="region of interest" description="Disordered" evidence="1">
    <location>
        <begin position="93"/>
        <end position="204"/>
    </location>
</feature>
<feature type="compositionally biased region" description="Polar residues" evidence="1">
    <location>
        <begin position="153"/>
        <end position="166"/>
    </location>
</feature>
<evidence type="ECO:0000313" key="3">
    <source>
        <dbReference type="Proteomes" id="UP000224634"/>
    </source>
</evidence>
<accession>A0A2B7Y8X3</accession>
<dbReference type="STRING" id="1447883.A0A2B7Y8X3"/>
<organism evidence="2 3">
    <name type="scientific">Polytolypa hystricis (strain UAMH7299)</name>
    <dbReference type="NCBI Taxonomy" id="1447883"/>
    <lineage>
        <taxon>Eukaryota</taxon>
        <taxon>Fungi</taxon>
        <taxon>Dikarya</taxon>
        <taxon>Ascomycota</taxon>
        <taxon>Pezizomycotina</taxon>
        <taxon>Eurotiomycetes</taxon>
        <taxon>Eurotiomycetidae</taxon>
        <taxon>Onygenales</taxon>
        <taxon>Onygenales incertae sedis</taxon>
        <taxon>Polytolypa</taxon>
    </lineage>
</organism>
<protein>
    <submittedName>
        <fullName evidence="2">Uncharacterized protein</fullName>
    </submittedName>
</protein>
<name>A0A2B7Y8X3_POLH7</name>
<comment type="caution">
    <text evidence="2">The sequence shown here is derived from an EMBL/GenBank/DDBJ whole genome shotgun (WGS) entry which is preliminary data.</text>
</comment>
<feature type="compositionally biased region" description="Basic and acidic residues" evidence="1">
    <location>
        <begin position="189"/>
        <end position="198"/>
    </location>
</feature>
<dbReference type="AlphaFoldDB" id="A0A2B7Y8X3"/>